<dbReference type="SMART" id="SM00903">
    <property type="entry name" value="Flavin_Reduct"/>
    <property type="match status" value="1"/>
</dbReference>
<dbReference type="RefSeq" id="WP_127764555.1">
    <property type="nucleotide sequence ID" value="NZ_SADE01000001.1"/>
</dbReference>
<evidence type="ECO:0000313" key="3">
    <source>
        <dbReference type="EMBL" id="RVU39184.1"/>
    </source>
</evidence>
<evidence type="ECO:0000256" key="1">
    <source>
        <dbReference type="ARBA" id="ARBA00023002"/>
    </source>
</evidence>
<keyword evidence="4" id="KW-1185">Reference proteome</keyword>
<dbReference type="Gene3D" id="2.30.110.10">
    <property type="entry name" value="Electron Transport, Fmn-binding Protein, Chain A"/>
    <property type="match status" value="1"/>
</dbReference>
<dbReference type="GO" id="GO:0010181">
    <property type="term" value="F:FMN binding"/>
    <property type="evidence" value="ECO:0007669"/>
    <property type="project" value="InterPro"/>
</dbReference>
<dbReference type="EMBL" id="SADE01000001">
    <property type="protein sequence ID" value="RVU39184.1"/>
    <property type="molecule type" value="Genomic_DNA"/>
</dbReference>
<dbReference type="OrthoDB" id="9792858at2"/>
<comment type="caution">
    <text evidence="3">The sequence shown here is derived from an EMBL/GenBank/DDBJ whole genome shotgun (WGS) entry which is preliminary data.</text>
</comment>
<evidence type="ECO:0000313" key="4">
    <source>
        <dbReference type="Proteomes" id="UP000287447"/>
    </source>
</evidence>
<evidence type="ECO:0000259" key="2">
    <source>
        <dbReference type="SMART" id="SM00903"/>
    </source>
</evidence>
<reference evidence="4" key="1">
    <citation type="submission" date="2019-01" db="EMBL/GenBank/DDBJ databases">
        <title>Gri0909 isolated from a small marine red alga.</title>
        <authorList>
            <person name="Kim J."/>
            <person name="Jeong S.E."/>
            <person name="Jeon C.O."/>
        </authorList>
    </citation>
    <scope>NUCLEOTIDE SEQUENCE [LARGE SCALE GENOMIC DNA]</scope>
    <source>
        <strain evidence="4">Gri0909</strain>
    </source>
</reference>
<dbReference type="SUPFAM" id="SSF50475">
    <property type="entry name" value="FMN-binding split barrel"/>
    <property type="match status" value="1"/>
</dbReference>
<dbReference type="PANTHER" id="PTHR30466">
    <property type="entry name" value="FLAVIN REDUCTASE"/>
    <property type="match status" value="1"/>
</dbReference>
<dbReference type="Pfam" id="PF01613">
    <property type="entry name" value="Flavin_Reduct"/>
    <property type="match status" value="1"/>
</dbReference>
<dbReference type="PANTHER" id="PTHR30466:SF1">
    <property type="entry name" value="FMN REDUCTASE (NADH) RUTF"/>
    <property type="match status" value="1"/>
</dbReference>
<keyword evidence="1" id="KW-0560">Oxidoreductase</keyword>
<accession>A0A437QXE4</accession>
<dbReference type="AlphaFoldDB" id="A0A437QXE4"/>
<dbReference type="InterPro" id="IPR002563">
    <property type="entry name" value="Flavin_Rdtase-like_dom"/>
</dbReference>
<dbReference type="GO" id="GO:0042602">
    <property type="term" value="F:riboflavin reductase (NADPH) activity"/>
    <property type="evidence" value="ECO:0007669"/>
    <property type="project" value="TreeGrafter"/>
</dbReference>
<organism evidence="3 4">
    <name type="scientific">Hwanghaeella grinnelliae</name>
    <dbReference type="NCBI Taxonomy" id="2500179"/>
    <lineage>
        <taxon>Bacteria</taxon>
        <taxon>Pseudomonadati</taxon>
        <taxon>Pseudomonadota</taxon>
        <taxon>Alphaproteobacteria</taxon>
        <taxon>Rhodospirillales</taxon>
        <taxon>Rhodospirillaceae</taxon>
        <taxon>Hwanghaeella</taxon>
    </lineage>
</organism>
<dbReference type="InterPro" id="IPR012349">
    <property type="entry name" value="Split_barrel_FMN-bd"/>
</dbReference>
<dbReference type="Proteomes" id="UP000287447">
    <property type="component" value="Unassembled WGS sequence"/>
</dbReference>
<feature type="domain" description="Flavin reductase like" evidence="2">
    <location>
        <begin position="12"/>
        <end position="157"/>
    </location>
</feature>
<sequence>MTFDPRTFRDACGHFATGVVVATCLDEQGAPAGVTVNSFTSVSLDPPLILFCLDNGAYSRKVFTNVKRFAINMLSGSQQGLSTTFAQSLVDRFDGVAYSAGKAGVPLLDGALCQLECVVEHRYPGGDHEIIVGRVTDLSVDHPEERPLIYYKGRYDALAKRNN</sequence>
<proteinExistence type="predicted"/>
<dbReference type="InterPro" id="IPR050268">
    <property type="entry name" value="NADH-dep_flavin_reductase"/>
</dbReference>
<gene>
    <name evidence="3" type="ORF">EOI86_08025</name>
</gene>
<protein>
    <submittedName>
        <fullName evidence="3">Flavin reductase</fullName>
    </submittedName>
</protein>
<name>A0A437QXE4_9PROT</name>